<sequence length="377" mass="43745">MIEKDEDGIYIGTVPELKGCYSYGDINDPLFHFYPNFFLEKQNAIVMSRFDPILASRALWQIRIKKRPFVLSHGVNANCNMRCKFCEYWRKEPGKEPSRDEVFRLLNDAKKFGIGVYNAWTTEPLLRKDLPLIMARAKELGMVTSMVTNGKLLYERVEELENVDYLSVSVDGTESYKEIRKMDFGTLLKGLKKAIEVRKLQKQKNPILMNCVLTGKNLDDIETLILLAEKLGVKISFEPVHEFPGISREIWEEIGIRDKEKFRSTVNLIIEMKEKGYPIINSKTYLGMVRDEKKDYKCRASGIIINVTHDGTAETCRVHQEPLGNVMKDGFEKVWKNSAQRREEIVENCKGCLFFGYTENSLMQSFNPEVLMHYEWM</sequence>
<dbReference type="InterPro" id="IPR035069">
    <property type="entry name" value="TTHA1013/TTHA0281-like"/>
</dbReference>
<dbReference type="InterPro" id="IPR013785">
    <property type="entry name" value="Aldolase_TIM"/>
</dbReference>
<dbReference type="GO" id="GO:0051536">
    <property type="term" value="F:iron-sulfur cluster binding"/>
    <property type="evidence" value="ECO:0007669"/>
    <property type="project" value="UniProtKB-KW"/>
</dbReference>
<dbReference type="KEGG" id="mmj:MSMAS_0285"/>
<evidence type="ECO:0000256" key="3">
    <source>
        <dbReference type="ARBA" id="ARBA00023004"/>
    </source>
</evidence>
<dbReference type="GeneID" id="24837877"/>
<evidence type="ECO:0000313" key="7">
    <source>
        <dbReference type="Proteomes" id="UP000033097"/>
    </source>
</evidence>
<dbReference type="InterPro" id="IPR007197">
    <property type="entry name" value="rSAM"/>
</dbReference>
<keyword evidence="1" id="KW-0949">S-adenosyl-L-methionine</keyword>
<dbReference type="PROSITE" id="PS51918">
    <property type="entry name" value="RADICAL_SAM"/>
    <property type="match status" value="1"/>
</dbReference>
<keyword evidence="2" id="KW-0479">Metal-binding</keyword>
<dbReference type="RefSeq" id="WP_011032964.1">
    <property type="nucleotide sequence ID" value="NZ_CP009512.1"/>
</dbReference>
<evidence type="ECO:0000313" key="6">
    <source>
        <dbReference type="EMBL" id="AKB63481.1"/>
    </source>
</evidence>
<gene>
    <name evidence="6" type="ORF">MSMAS_0285</name>
</gene>
<dbReference type="PATRIC" id="fig|213585.10.peg.353"/>
<evidence type="ECO:0000256" key="4">
    <source>
        <dbReference type="ARBA" id="ARBA00023014"/>
    </source>
</evidence>
<dbReference type="Gene3D" id="3.30.160.250">
    <property type="match status" value="1"/>
</dbReference>
<organism evidence="6 7">
    <name type="scientific">Methanosarcina mazei S-6</name>
    <dbReference type="NCBI Taxonomy" id="213585"/>
    <lineage>
        <taxon>Archaea</taxon>
        <taxon>Methanobacteriati</taxon>
        <taxon>Methanobacteriota</taxon>
        <taxon>Stenosarchaea group</taxon>
        <taxon>Methanomicrobia</taxon>
        <taxon>Methanosarcinales</taxon>
        <taxon>Methanosarcinaceae</taxon>
        <taxon>Methanosarcina</taxon>
    </lineage>
</organism>
<dbReference type="PANTHER" id="PTHR43524:SF1">
    <property type="entry name" value="RADICAL SAM SUPERFAMILY PROTEIN"/>
    <property type="match status" value="1"/>
</dbReference>
<dbReference type="HOGENOM" id="CLU_009273_4_5_2"/>
<dbReference type="Proteomes" id="UP000033097">
    <property type="component" value="Chromosome"/>
</dbReference>
<dbReference type="CDD" id="cd01335">
    <property type="entry name" value="Radical_SAM"/>
    <property type="match status" value="1"/>
</dbReference>
<evidence type="ECO:0000256" key="2">
    <source>
        <dbReference type="ARBA" id="ARBA00022723"/>
    </source>
</evidence>
<proteinExistence type="predicted"/>
<evidence type="ECO:0000259" key="5">
    <source>
        <dbReference type="PROSITE" id="PS51918"/>
    </source>
</evidence>
<dbReference type="EMBL" id="CP009512">
    <property type="protein sequence ID" value="AKB63481.1"/>
    <property type="molecule type" value="Genomic_DNA"/>
</dbReference>
<dbReference type="SUPFAM" id="SSF102114">
    <property type="entry name" value="Radical SAM enzymes"/>
    <property type="match status" value="1"/>
</dbReference>
<dbReference type="SFLD" id="SFLDG01067">
    <property type="entry name" value="SPASM/twitch_domain_containing"/>
    <property type="match status" value="1"/>
</dbReference>
<dbReference type="SFLD" id="SFLDS00029">
    <property type="entry name" value="Radical_SAM"/>
    <property type="match status" value="1"/>
</dbReference>
<keyword evidence="3" id="KW-0408">Iron</keyword>
<dbReference type="SUPFAM" id="SSF143100">
    <property type="entry name" value="TTHA1013/TTHA0281-like"/>
    <property type="match status" value="1"/>
</dbReference>
<name>A0A0E3LTG5_METMZ</name>
<dbReference type="GO" id="GO:0003824">
    <property type="term" value="F:catalytic activity"/>
    <property type="evidence" value="ECO:0007669"/>
    <property type="project" value="InterPro"/>
</dbReference>
<dbReference type="Gene3D" id="3.20.20.70">
    <property type="entry name" value="Aldolase class I"/>
    <property type="match status" value="1"/>
</dbReference>
<keyword evidence="4" id="KW-0411">Iron-sulfur</keyword>
<dbReference type="Pfam" id="PF04055">
    <property type="entry name" value="Radical_SAM"/>
    <property type="match status" value="1"/>
</dbReference>
<dbReference type="PANTHER" id="PTHR43524">
    <property type="entry name" value="RADICAL SAM SUPERFAMILY PROTEIN"/>
    <property type="match status" value="1"/>
</dbReference>
<reference evidence="6 7" key="1">
    <citation type="submission" date="2014-07" db="EMBL/GenBank/DDBJ databases">
        <title>Methanogenic archaea and the global carbon cycle.</title>
        <authorList>
            <person name="Henriksen J.R."/>
            <person name="Luke J."/>
            <person name="Reinhart S."/>
            <person name="Benedict M.N."/>
            <person name="Youngblut N.D."/>
            <person name="Metcalf M.E."/>
            <person name="Whitaker R.J."/>
            <person name="Metcalf W.W."/>
        </authorList>
    </citation>
    <scope>NUCLEOTIDE SEQUENCE [LARGE SCALE GENOMIC DNA]</scope>
    <source>
        <strain evidence="6 7">S-6</strain>
    </source>
</reference>
<feature type="domain" description="Radical SAM core" evidence="5">
    <location>
        <begin position="62"/>
        <end position="275"/>
    </location>
</feature>
<dbReference type="InterPro" id="IPR058240">
    <property type="entry name" value="rSAM_sf"/>
</dbReference>
<dbReference type="STRING" id="213585.MSMAS_0285"/>
<evidence type="ECO:0000256" key="1">
    <source>
        <dbReference type="ARBA" id="ARBA00022691"/>
    </source>
</evidence>
<dbReference type="AlphaFoldDB" id="A0A0E3LTG5"/>
<protein>
    <submittedName>
        <fullName evidence="6">Radical SAM domain protein</fullName>
    </submittedName>
</protein>
<dbReference type="GO" id="GO:0046872">
    <property type="term" value="F:metal ion binding"/>
    <property type="evidence" value="ECO:0007669"/>
    <property type="project" value="UniProtKB-KW"/>
</dbReference>
<accession>A0A0E3LTG5</accession>